<evidence type="ECO:0000256" key="8">
    <source>
        <dbReference type="ARBA" id="ARBA00022989"/>
    </source>
</evidence>
<evidence type="ECO:0000256" key="5">
    <source>
        <dbReference type="ARBA" id="ARBA00022547"/>
    </source>
</evidence>
<dbReference type="GO" id="GO:0015078">
    <property type="term" value="F:proton transmembrane transporter activity"/>
    <property type="evidence" value="ECO:0007669"/>
    <property type="project" value="InterPro"/>
</dbReference>
<evidence type="ECO:0000256" key="9">
    <source>
        <dbReference type="ARBA" id="ARBA00023065"/>
    </source>
</evidence>
<dbReference type="AlphaFoldDB" id="A0AAU7LKN4"/>
<evidence type="ECO:0000313" key="14">
    <source>
        <dbReference type="EMBL" id="XBP62964.1"/>
    </source>
</evidence>
<accession>A0AAU7LKN4</accession>
<keyword evidence="6 12" id="KW-0812">Transmembrane</keyword>
<comment type="subcellular location">
    <subcellularLocation>
        <location evidence="1 12">Mitochondrion membrane</location>
        <topology evidence="1 12">Single-pass membrane protein</topology>
    </subcellularLocation>
</comment>
<dbReference type="GO" id="GO:0015986">
    <property type="term" value="P:proton motive force-driven ATP synthesis"/>
    <property type="evidence" value="ECO:0007669"/>
    <property type="project" value="InterPro"/>
</dbReference>
<keyword evidence="11 13" id="KW-0472">Membrane</keyword>
<dbReference type="Pfam" id="PF00895">
    <property type="entry name" value="ATP-synt_8"/>
    <property type="match status" value="1"/>
</dbReference>
<evidence type="ECO:0000256" key="11">
    <source>
        <dbReference type="ARBA" id="ARBA00023136"/>
    </source>
</evidence>
<feature type="transmembrane region" description="Helical" evidence="13">
    <location>
        <begin position="6"/>
        <end position="30"/>
    </location>
</feature>
<dbReference type="GO" id="GO:0045259">
    <property type="term" value="C:proton-transporting ATP synthase complex"/>
    <property type="evidence" value="ECO:0007669"/>
    <property type="project" value="UniProtKB-KW"/>
</dbReference>
<dbReference type="InterPro" id="IPR001421">
    <property type="entry name" value="ATP8_metazoa"/>
</dbReference>
<comment type="similarity">
    <text evidence="2 12">Belongs to the ATPase protein 8 family.</text>
</comment>
<gene>
    <name evidence="14" type="primary">ATP8</name>
</gene>
<evidence type="ECO:0000256" key="3">
    <source>
        <dbReference type="ARBA" id="ARBA00011291"/>
    </source>
</evidence>
<keyword evidence="8 13" id="KW-1133">Transmembrane helix</keyword>
<evidence type="ECO:0000256" key="7">
    <source>
        <dbReference type="ARBA" id="ARBA00022781"/>
    </source>
</evidence>
<evidence type="ECO:0000256" key="4">
    <source>
        <dbReference type="ARBA" id="ARBA00022448"/>
    </source>
</evidence>
<evidence type="ECO:0000256" key="1">
    <source>
        <dbReference type="ARBA" id="ARBA00004304"/>
    </source>
</evidence>
<keyword evidence="10 12" id="KW-0496">Mitochondrion</keyword>
<keyword evidence="9 12" id="KW-0406">Ion transport</keyword>
<reference evidence="14" key="1">
    <citation type="submission" date="2023-10" db="EMBL/GenBank/DDBJ databases">
        <title>New taxonomic insights for Brazilian Syrbatus Reitter (Coleoptera: Staphylinidae: Pselaphinae), including three new species and their mitochondrial genomes.</title>
        <authorList>
            <person name="Asenjo A."/>
            <person name="Valois M."/>
            <person name="Zampaulo R."/>
            <person name="Molina M."/>
            <person name="Oliveira R.R.M."/>
            <person name="Oliveira G."/>
            <person name="Vasconcelos S."/>
        </authorList>
    </citation>
    <scope>NUCLEOTIDE SEQUENCE</scope>
</reference>
<keyword evidence="4 12" id="KW-0813">Transport</keyword>
<organism evidence="14">
    <name type="scientific">Syrbatus sp. 1 RRMO-2024a</name>
    <dbReference type="NCBI Taxonomy" id="3154167"/>
    <lineage>
        <taxon>Eukaryota</taxon>
        <taxon>Metazoa</taxon>
        <taxon>Ecdysozoa</taxon>
        <taxon>Arthropoda</taxon>
        <taxon>Hexapoda</taxon>
        <taxon>Insecta</taxon>
        <taxon>Pterygota</taxon>
        <taxon>Neoptera</taxon>
        <taxon>Endopterygota</taxon>
        <taxon>Coleoptera</taxon>
        <taxon>Polyphaga</taxon>
        <taxon>Staphyliniformia</taxon>
        <taxon>Staphylinidae</taxon>
        <taxon>Omaliinae group</taxon>
        <taxon>Pselaphinae</taxon>
        <taxon>Syrbatus</taxon>
    </lineage>
</organism>
<sequence length="45" mass="5531">MPQMSPMMWMLLFTILNLNLFISITLNFYFKMFKLNNKKKKKNNN</sequence>
<keyword evidence="5 12" id="KW-0138">CF(0)</keyword>
<proteinExistence type="inferred from homology"/>
<evidence type="ECO:0000256" key="13">
    <source>
        <dbReference type="SAM" id="Phobius"/>
    </source>
</evidence>
<geneLocation type="mitochondrion" evidence="14"/>
<evidence type="ECO:0000256" key="2">
    <source>
        <dbReference type="ARBA" id="ARBA00008892"/>
    </source>
</evidence>
<name>A0AAU7LKN4_9COLE</name>
<evidence type="ECO:0000256" key="10">
    <source>
        <dbReference type="ARBA" id="ARBA00023128"/>
    </source>
</evidence>
<dbReference type="GO" id="GO:0031966">
    <property type="term" value="C:mitochondrial membrane"/>
    <property type="evidence" value="ECO:0007669"/>
    <property type="project" value="UniProtKB-SubCell"/>
</dbReference>
<dbReference type="EMBL" id="OR625193">
    <property type="protein sequence ID" value="XBP62964.1"/>
    <property type="molecule type" value="Genomic_DNA"/>
</dbReference>
<evidence type="ECO:0000256" key="6">
    <source>
        <dbReference type="ARBA" id="ARBA00022692"/>
    </source>
</evidence>
<keyword evidence="7 12" id="KW-0375">Hydrogen ion transport</keyword>
<evidence type="ECO:0000256" key="12">
    <source>
        <dbReference type="RuleBase" id="RU003661"/>
    </source>
</evidence>
<protein>
    <recommendedName>
        <fullName evidence="12">ATP synthase complex subunit 8</fullName>
    </recommendedName>
</protein>
<comment type="subunit">
    <text evidence="3">F-type ATPases have 2 components, CF(1) - the catalytic core - and CF(0) - the membrane proton channel.</text>
</comment>